<comment type="similarity">
    <text evidence="1">Belongs to the ARG7 family.</text>
</comment>
<organism evidence="3">
    <name type="scientific">Spirodela intermedia</name>
    <name type="common">Intermediate duckweed</name>
    <dbReference type="NCBI Taxonomy" id="51605"/>
    <lineage>
        <taxon>Eukaryota</taxon>
        <taxon>Viridiplantae</taxon>
        <taxon>Streptophyta</taxon>
        <taxon>Embryophyta</taxon>
        <taxon>Tracheophyta</taxon>
        <taxon>Spermatophyta</taxon>
        <taxon>Magnoliopsida</taxon>
        <taxon>Liliopsida</taxon>
        <taxon>Araceae</taxon>
        <taxon>Lemnoideae</taxon>
        <taxon>Spirodela</taxon>
    </lineage>
</organism>
<protein>
    <submittedName>
        <fullName evidence="3">Uncharacterized protein</fullName>
    </submittedName>
</protein>
<dbReference type="AlphaFoldDB" id="A0A7I8IEV2"/>
<dbReference type="OrthoDB" id="625231at2759"/>
<dbReference type="InterPro" id="IPR003676">
    <property type="entry name" value="SAUR_fam"/>
</dbReference>
<dbReference type="GO" id="GO:0009733">
    <property type="term" value="P:response to auxin"/>
    <property type="evidence" value="ECO:0007669"/>
    <property type="project" value="InterPro"/>
</dbReference>
<evidence type="ECO:0000313" key="5">
    <source>
        <dbReference type="Proteomes" id="UP000663760"/>
    </source>
</evidence>
<dbReference type="EMBL" id="LR746265">
    <property type="protein sequence ID" value="CAA7391321.1"/>
    <property type="molecule type" value="Genomic_DNA"/>
</dbReference>
<proteinExistence type="inferred from homology"/>
<gene>
    <name evidence="3" type="ORF">SI7747_02002464</name>
    <name evidence="4" type="ORF">SI8410_02002648</name>
</gene>
<sequence>MGIHLLGISHPKHATQRAPGRRSSQQRADVPKGHFAIYVGNEEKRFVVPISYLKHPLFQNLLQMAEEEFGLDQPMGGLRLPCSELTFSCVVSQMRRSSSRSSG</sequence>
<evidence type="ECO:0000313" key="4">
    <source>
        <dbReference type="EMBL" id="CAA7391321.1"/>
    </source>
</evidence>
<evidence type="ECO:0000256" key="1">
    <source>
        <dbReference type="ARBA" id="ARBA00006974"/>
    </source>
</evidence>
<name>A0A7I8IEV2_SPIIN</name>
<dbReference type="Pfam" id="PF02519">
    <property type="entry name" value="Auxin_inducible"/>
    <property type="match status" value="1"/>
</dbReference>
<accession>A0A7I8IEV2</accession>
<evidence type="ECO:0000313" key="3">
    <source>
        <dbReference type="EMBL" id="CAA2616240.1"/>
    </source>
</evidence>
<dbReference type="Proteomes" id="UP000663760">
    <property type="component" value="Chromosome 2"/>
</dbReference>
<keyword evidence="5" id="KW-1185">Reference proteome</keyword>
<evidence type="ECO:0000256" key="2">
    <source>
        <dbReference type="SAM" id="MobiDB-lite"/>
    </source>
</evidence>
<dbReference type="EMBL" id="LR743589">
    <property type="protein sequence ID" value="CAA2616240.1"/>
    <property type="molecule type" value="Genomic_DNA"/>
</dbReference>
<reference evidence="3" key="1">
    <citation type="submission" date="2019-12" db="EMBL/GenBank/DDBJ databases">
        <authorList>
            <person name="Scholz U."/>
            <person name="Mascher M."/>
            <person name="Fiebig A."/>
        </authorList>
    </citation>
    <scope>NUCLEOTIDE SEQUENCE</scope>
</reference>
<dbReference type="PANTHER" id="PTHR31929">
    <property type="entry name" value="SAUR-LIKE AUXIN-RESPONSIVE PROTEIN FAMILY-RELATED"/>
    <property type="match status" value="1"/>
</dbReference>
<feature type="region of interest" description="Disordered" evidence="2">
    <location>
        <begin position="1"/>
        <end position="29"/>
    </location>
</feature>